<reference evidence="2 3" key="1">
    <citation type="submission" date="2013-11" db="EMBL/GenBank/DDBJ databases">
        <title>The Genome Sequence of Phytophthora parasitica P1569.</title>
        <authorList>
            <consortium name="The Broad Institute Genomics Platform"/>
            <person name="Russ C."/>
            <person name="Tyler B."/>
            <person name="Panabieres F."/>
            <person name="Shan W."/>
            <person name="Tripathy S."/>
            <person name="Grunwald N."/>
            <person name="Machado M."/>
            <person name="Johnson C.S."/>
            <person name="Arredondo F."/>
            <person name="Hong C."/>
            <person name="Coffey M."/>
            <person name="Young S.K."/>
            <person name="Zeng Q."/>
            <person name="Gargeya S."/>
            <person name="Fitzgerald M."/>
            <person name="Abouelleil A."/>
            <person name="Alvarado L."/>
            <person name="Chapman S.B."/>
            <person name="Gainer-Dewar J."/>
            <person name="Goldberg J."/>
            <person name="Griggs A."/>
            <person name="Gujja S."/>
            <person name="Hansen M."/>
            <person name="Howarth C."/>
            <person name="Imamovic A."/>
            <person name="Ireland A."/>
            <person name="Larimer J."/>
            <person name="McCowan C."/>
            <person name="Murphy C."/>
            <person name="Pearson M."/>
            <person name="Poon T.W."/>
            <person name="Priest M."/>
            <person name="Roberts A."/>
            <person name="Saif S."/>
            <person name="Shea T."/>
            <person name="Sykes S."/>
            <person name="Wortman J."/>
            <person name="Nusbaum C."/>
            <person name="Birren B."/>
        </authorList>
    </citation>
    <scope>NUCLEOTIDE SEQUENCE [LARGE SCALE GENOMIC DNA]</scope>
    <source>
        <strain evidence="2 3">P1569</strain>
    </source>
</reference>
<dbReference type="Proteomes" id="UP000018721">
    <property type="component" value="Unassembled WGS sequence"/>
</dbReference>
<dbReference type="HOGENOM" id="CLU_2820521_0_0_1"/>
<sequence length="67" mass="7624">NLGCVHYLLGMEVNYKPGVLLYLSQAAYIDMVLYRFCMENTKAFRSPQVQNEKVAGGRRSQSKHTPT</sequence>
<dbReference type="AlphaFoldDB" id="V9EG90"/>
<dbReference type="EMBL" id="ANIZ01002966">
    <property type="protein sequence ID" value="ETI37077.1"/>
    <property type="molecule type" value="Genomic_DNA"/>
</dbReference>
<protein>
    <recommendedName>
        <fullName evidence="4">Reverse transcriptase Ty1/copia-type domain-containing protein</fullName>
    </recommendedName>
</protein>
<evidence type="ECO:0000256" key="1">
    <source>
        <dbReference type="SAM" id="MobiDB-lite"/>
    </source>
</evidence>
<organism evidence="2 3">
    <name type="scientific">Phytophthora nicotianae P1569</name>
    <dbReference type="NCBI Taxonomy" id="1317065"/>
    <lineage>
        <taxon>Eukaryota</taxon>
        <taxon>Sar</taxon>
        <taxon>Stramenopiles</taxon>
        <taxon>Oomycota</taxon>
        <taxon>Peronosporomycetes</taxon>
        <taxon>Peronosporales</taxon>
        <taxon>Peronosporaceae</taxon>
        <taxon>Phytophthora</taxon>
    </lineage>
</organism>
<feature type="region of interest" description="Disordered" evidence="1">
    <location>
        <begin position="48"/>
        <end position="67"/>
    </location>
</feature>
<proteinExistence type="predicted"/>
<accession>V9EG90</accession>
<name>V9EG90_PHYNI</name>
<gene>
    <name evidence="2" type="ORF">F443_16906</name>
</gene>
<dbReference type="OrthoDB" id="107791at2759"/>
<feature type="non-terminal residue" evidence="2">
    <location>
        <position position="1"/>
    </location>
</feature>
<evidence type="ECO:0008006" key="4">
    <source>
        <dbReference type="Google" id="ProtNLM"/>
    </source>
</evidence>
<comment type="caution">
    <text evidence="2">The sequence shown here is derived from an EMBL/GenBank/DDBJ whole genome shotgun (WGS) entry which is preliminary data.</text>
</comment>
<evidence type="ECO:0000313" key="2">
    <source>
        <dbReference type="EMBL" id="ETI37077.1"/>
    </source>
</evidence>
<keyword evidence="3" id="KW-1185">Reference proteome</keyword>
<evidence type="ECO:0000313" key="3">
    <source>
        <dbReference type="Proteomes" id="UP000018721"/>
    </source>
</evidence>